<keyword evidence="1" id="KW-0812">Transmembrane</keyword>
<evidence type="ECO:0000313" key="2">
    <source>
        <dbReference type="EMBL" id="MDX8419568.1"/>
    </source>
</evidence>
<feature type="transmembrane region" description="Helical" evidence="1">
    <location>
        <begin position="66"/>
        <end position="83"/>
    </location>
</feature>
<name>A0AB35U3B4_9FIRM</name>
<dbReference type="RefSeq" id="WP_108775065.1">
    <property type="nucleotide sequence ID" value="NZ_JALBUR010000010.1"/>
</dbReference>
<dbReference type="GO" id="GO:0005886">
    <property type="term" value="C:plasma membrane"/>
    <property type="evidence" value="ECO:0007669"/>
    <property type="project" value="TreeGrafter"/>
</dbReference>
<protein>
    <submittedName>
        <fullName evidence="2">DUF308 domain-containing protein</fullName>
    </submittedName>
</protein>
<feature type="transmembrane region" description="Helical" evidence="1">
    <location>
        <begin position="120"/>
        <end position="143"/>
    </location>
</feature>
<evidence type="ECO:0000256" key="1">
    <source>
        <dbReference type="SAM" id="Phobius"/>
    </source>
</evidence>
<keyword evidence="3" id="KW-1185">Reference proteome</keyword>
<gene>
    <name evidence="2" type="ORF">MOZ60_05630</name>
</gene>
<keyword evidence="1" id="KW-1133">Transmembrane helix</keyword>
<proteinExistence type="predicted"/>
<accession>A0AB35U3B4</accession>
<dbReference type="PANTHER" id="PTHR34989">
    <property type="entry name" value="PROTEIN HDED"/>
    <property type="match status" value="1"/>
</dbReference>
<comment type="caution">
    <text evidence="2">The sequence shown here is derived from an EMBL/GenBank/DDBJ whole genome shotgun (WGS) entry which is preliminary data.</text>
</comment>
<evidence type="ECO:0000313" key="3">
    <source>
        <dbReference type="Proteomes" id="UP001286174"/>
    </source>
</evidence>
<feature type="transmembrane region" description="Helical" evidence="1">
    <location>
        <begin position="36"/>
        <end position="54"/>
    </location>
</feature>
<sequence length="208" mass="22833">MKELKWSAIWEGIILLVLGILLVCFPKASASVVCTLIGIGCLIGGVVCIINYCMIDVRDIFYRNDLVMGIFLILFGLLALYKKNVLAEILPIIFGLVILISGLVKVQSASVAKRIGYHGANAYTILGVISIILGVIIMFFLPGSVATETLFIVIGIGMIYSGISDLYVTCFLSSKYKKFIRAWKEKMGEPKVIDAEVTDEHDDDSDDQ</sequence>
<feature type="transmembrane region" description="Helical" evidence="1">
    <location>
        <begin position="149"/>
        <end position="172"/>
    </location>
</feature>
<dbReference type="Pfam" id="PF03729">
    <property type="entry name" value="DUF308"/>
    <property type="match status" value="2"/>
</dbReference>
<dbReference type="Proteomes" id="UP001286174">
    <property type="component" value="Unassembled WGS sequence"/>
</dbReference>
<dbReference type="AlphaFoldDB" id="A0AB35U3B4"/>
<dbReference type="InterPro" id="IPR052712">
    <property type="entry name" value="Acid_resist_chaperone_HdeD"/>
</dbReference>
<dbReference type="InterPro" id="IPR005325">
    <property type="entry name" value="DUF308_memb"/>
</dbReference>
<organism evidence="2 3">
    <name type="scientific">Grylomicrobium aquisgranensis</name>
    <dbReference type="NCBI Taxonomy" id="2926318"/>
    <lineage>
        <taxon>Bacteria</taxon>
        <taxon>Bacillati</taxon>
        <taxon>Bacillota</taxon>
        <taxon>Erysipelotrichia</taxon>
        <taxon>Erysipelotrichales</taxon>
        <taxon>Erysipelotrichaceae</taxon>
        <taxon>Grylomicrobium</taxon>
    </lineage>
</organism>
<feature type="transmembrane region" description="Helical" evidence="1">
    <location>
        <begin position="89"/>
        <end position="108"/>
    </location>
</feature>
<reference evidence="2 3" key="1">
    <citation type="submission" date="2022-03" db="EMBL/GenBank/DDBJ databases">
        <title>Novel taxa within the pig intestine.</title>
        <authorList>
            <person name="Wylensek D."/>
            <person name="Bishof K."/>
            <person name="Afrizal A."/>
            <person name="Clavel T."/>
        </authorList>
    </citation>
    <scope>NUCLEOTIDE SEQUENCE [LARGE SCALE GENOMIC DNA]</scope>
    <source>
        <strain evidence="2 3">CLA-KB-P133</strain>
    </source>
</reference>
<dbReference type="EMBL" id="JALBUR010000010">
    <property type="protein sequence ID" value="MDX8419568.1"/>
    <property type="molecule type" value="Genomic_DNA"/>
</dbReference>
<keyword evidence="1" id="KW-0472">Membrane</keyword>
<dbReference type="PANTHER" id="PTHR34989:SF1">
    <property type="entry name" value="PROTEIN HDED"/>
    <property type="match status" value="1"/>
</dbReference>
<feature type="transmembrane region" description="Helical" evidence="1">
    <location>
        <begin position="12"/>
        <end position="30"/>
    </location>
</feature>